<organism evidence="3 4">
    <name type="scientific">Mytilus edulis</name>
    <name type="common">Blue mussel</name>
    <dbReference type="NCBI Taxonomy" id="6550"/>
    <lineage>
        <taxon>Eukaryota</taxon>
        <taxon>Metazoa</taxon>
        <taxon>Spiralia</taxon>
        <taxon>Lophotrochozoa</taxon>
        <taxon>Mollusca</taxon>
        <taxon>Bivalvia</taxon>
        <taxon>Autobranchia</taxon>
        <taxon>Pteriomorphia</taxon>
        <taxon>Mytilida</taxon>
        <taxon>Mytiloidea</taxon>
        <taxon>Mytilidae</taxon>
        <taxon>Mytilinae</taxon>
        <taxon>Mytilus</taxon>
    </lineage>
</organism>
<dbReference type="AlphaFoldDB" id="A0A8S3PNL2"/>
<feature type="chain" id="PRO_5035910709" evidence="1">
    <location>
        <begin position="22"/>
        <end position="291"/>
    </location>
</feature>
<evidence type="ECO:0000313" key="3">
    <source>
        <dbReference type="EMBL" id="CAG2185004.1"/>
    </source>
</evidence>
<dbReference type="GO" id="GO:0004888">
    <property type="term" value="F:transmembrane signaling receptor activity"/>
    <property type="evidence" value="ECO:0007669"/>
    <property type="project" value="InterPro"/>
</dbReference>
<feature type="domain" description="Neurotransmitter-gated ion-channel ligand-binding" evidence="2">
    <location>
        <begin position="28"/>
        <end position="214"/>
    </location>
</feature>
<dbReference type="FunFam" id="2.70.170.10:FF:000028">
    <property type="entry name" value="AcetylCholine Receptor"/>
    <property type="match status" value="1"/>
</dbReference>
<dbReference type="OrthoDB" id="6125475at2759"/>
<gene>
    <name evidence="3" type="ORF">MEDL_631</name>
</gene>
<evidence type="ECO:0000259" key="2">
    <source>
        <dbReference type="Pfam" id="PF02931"/>
    </source>
</evidence>
<dbReference type="InterPro" id="IPR006201">
    <property type="entry name" value="Neur_channel"/>
</dbReference>
<evidence type="ECO:0000256" key="1">
    <source>
        <dbReference type="SAM" id="SignalP"/>
    </source>
</evidence>
<dbReference type="EMBL" id="CAJPWZ010000055">
    <property type="protein sequence ID" value="CAG2185004.1"/>
    <property type="molecule type" value="Genomic_DNA"/>
</dbReference>
<proteinExistence type="predicted"/>
<dbReference type="PANTHER" id="PTHR18945">
    <property type="entry name" value="NEUROTRANSMITTER GATED ION CHANNEL"/>
    <property type="match status" value="1"/>
</dbReference>
<dbReference type="Gene3D" id="2.70.170.10">
    <property type="entry name" value="Neurotransmitter-gated ion-channel ligand-binding domain"/>
    <property type="match status" value="1"/>
</dbReference>
<reference evidence="3" key="1">
    <citation type="submission" date="2021-03" db="EMBL/GenBank/DDBJ databases">
        <authorList>
            <person name="Bekaert M."/>
        </authorList>
    </citation>
    <scope>NUCLEOTIDE SEQUENCE</scope>
</reference>
<comment type="caution">
    <text evidence="3">The sequence shown here is derived from an EMBL/GenBank/DDBJ whole genome shotgun (WGS) entry which is preliminary data.</text>
</comment>
<dbReference type="CDD" id="cd18989">
    <property type="entry name" value="LGIC_ECD_cation"/>
    <property type="match status" value="1"/>
</dbReference>
<sequence>MYIDTPVSFMFLLCILSSGNSQTLSDMKQLYSDILANHQKSLIPNSDFSSPLEITLQFHLMTITQFREVEETLQIVAGISAFWTDGEFSWTPSSYGNAEYVIVPQTTVWTPKLVLLNSVGTLQPLGLGNELSVTINYNGSTTVSFGEVLSSKCSTNIYKFPFDSQTCELRFAAWGVYARDIRLLAVSNSIDLSSFTPNSDWDLVSNIVTNPEESTKMNILLKFIGKKWQRGNRITHVKPMCTDGEKDNMKSKTDIFITWKDVCDGLDNIMMVMTYSATVVLVCAYFITISV</sequence>
<dbReference type="Pfam" id="PF02931">
    <property type="entry name" value="Neur_chan_LBD"/>
    <property type="match status" value="1"/>
</dbReference>
<dbReference type="Proteomes" id="UP000683360">
    <property type="component" value="Unassembled WGS sequence"/>
</dbReference>
<keyword evidence="4" id="KW-1185">Reference proteome</keyword>
<accession>A0A8S3PNL2</accession>
<feature type="signal peptide" evidence="1">
    <location>
        <begin position="1"/>
        <end position="21"/>
    </location>
</feature>
<dbReference type="InterPro" id="IPR006202">
    <property type="entry name" value="Neur_chan_lig-bd"/>
</dbReference>
<name>A0A8S3PNL2_MYTED</name>
<keyword evidence="1" id="KW-0732">Signal</keyword>
<dbReference type="SUPFAM" id="SSF63712">
    <property type="entry name" value="Nicotinic receptor ligand binding domain-like"/>
    <property type="match status" value="1"/>
</dbReference>
<evidence type="ECO:0000313" key="4">
    <source>
        <dbReference type="Proteomes" id="UP000683360"/>
    </source>
</evidence>
<dbReference type="GO" id="GO:0016020">
    <property type="term" value="C:membrane"/>
    <property type="evidence" value="ECO:0007669"/>
    <property type="project" value="InterPro"/>
</dbReference>
<protein>
    <submittedName>
        <fullName evidence="3">CHRNA9</fullName>
    </submittedName>
</protein>
<dbReference type="InterPro" id="IPR036734">
    <property type="entry name" value="Neur_chan_lig-bd_sf"/>
</dbReference>
<dbReference type="GO" id="GO:0005230">
    <property type="term" value="F:extracellular ligand-gated monoatomic ion channel activity"/>
    <property type="evidence" value="ECO:0007669"/>
    <property type="project" value="InterPro"/>
</dbReference>